<protein>
    <submittedName>
        <fullName evidence="2">AlNc14C19G2017 protein</fullName>
    </submittedName>
</protein>
<name>F0W546_9STRA</name>
<evidence type="ECO:0000256" key="1">
    <source>
        <dbReference type="SAM" id="Phobius"/>
    </source>
</evidence>
<reference evidence="2" key="1">
    <citation type="journal article" date="2011" name="PLoS Biol.">
        <title>Gene gain and loss during evolution of obligate parasitism in the white rust pathogen of Arabidopsis thaliana.</title>
        <authorList>
            <person name="Kemen E."/>
            <person name="Gardiner A."/>
            <person name="Schultz-Larsen T."/>
            <person name="Kemen A.C."/>
            <person name="Balmuth A.L."/>
            <person name="Robert-Seilaniantz A."/>
            <person name="Bailey K."/>
            <person name="Holub E."/>
            <person name="Studholme D.J."/>
            <person name="Maclean D."/>
            <person name="Jones J.D."/>
        </authorList>
    </citation>
    <scope>NUCLEOTIDE SEQUENCE</scope>
</reference>
<keyword evidence="1" id="KW-0812">Transmembrane</keyword>
<evidence type="ECO:0000313" key="2">
    <source>
        <dbReference type="EMBL" id="CCA16237.1"/>
    </source>
</evidence>
<keyword evidence="1" id="KW-1133">Transmembrane helix</keyword>
<keyword evidence="1" id="KW-0472">Membrane</keyword>
<proteinExistence type="predicted"/>
<dbReference type="HOGENOM" id="CLU_1848761_0_0_1"/>
<dbReference type="EMBL" id="FR824064">
    <property type="protein sequence ID" value="CCA16237.1"/>
    <property type="molecule type" value="Genomic_DNA"/>
</dbReference>
<feature type="transmembrane region" description="Helical" evidence="1">
    <location>
        <begin position="99"/>
        <end position="119"/>
    </location>
</feature>
<organism evidence="2">
    <name type="scientific">Albugo laibachii Nc14</name>
    <dbReference type="NCBI Taxonomy" id="890382"/>
    <lineage>
        <taxon>Eukaryota</taxon>
        <taxon>Sar</taxon>
        <taxon>Stramenopiles</taxon>
        <taxon>Oomycota</taxon>
        <taxon>Peronosporomycetes</taxon>
        <taxon>Albuginales</taxon>
        <taxon>Albuginaceae</taxon>
        <taxon>Albugo</taxon>
    </lineage>
</organism>
<gene>
    <name evidence="2" type="primary">AlNc14C19G2017</name>
    <name evidence="2" type="ORF">ALNC14_023800</name>
</gene>
<reference evidence="2" key="2">
    <citation type="submission" date="2011-02" db="EMBL/GenBank/DDBJ databases">
        <authorList>
            <person name="MacLean D."/>
        </authorList>
    </citation>
    <scope>NUCLEOTIDE SEQUENCE</scope>
</reference>
<sequence>MGYLAENEYSTSKSVWGIDMKQSAKSRSISLTFLLHHSPSLIVVKNKTKRVPFQGQLLEAIIIATLKIRKETIERVLNAAMVTKVANDIVPELGCCGGALVLSLLAAIATLLLATDWLVSHGSDNRYVFCRHGLRLNFS</sequence>
<accession>F0W546</accession>
<dbReference type="AlphaFoldDB" id="F0W546"/>